<dbReference type="InterPro" id="IPR016160">
    <property type="entry name" value="Ald_DH_CS_CYS"/>
</dbReference>
<dbReference type="PANTHER" id="PTHR43866">
    <property type="entry name" value="MALONATE-SEMIALDEHYDE DEHYDROGENASE"/>
    <property type="match status" value="1"/>
</dbReference>
<dbReference type="InterPro" id="IPR016161">
    <property type="entry name" value="Ald_DH/histidinol_DH"/>
</dbReference>
<dbReference type="KEGG" id="vte:BHY08_01310"/>
<dbReference type="HAMAP" id="MF_01670">
    <property type="entry name" value="IolA"/>
    <property type="match status" value="1"/>
</dbReference>
<gene>
    <name evidence="3" type="primary">iolA</name>
    <name evidence="5" type="ORF">BHY08_01310</name>
</gene>
<feature type="binding site" evidence="3">
    <location>
        <position position="250"/>
    </location>
    <ligand>
        <name>NAD(+)</name>
        <dbReference type="ChEBI" id="CHEBI:57540"/>
    </ligand>
</feature>
<dbReference type="PROSITE" id="PS00070">
    <property type="entry name" value="ALDEHYDE_DEHYDR_CYS"/>
    <property type="match status" value="1"/>
</dbReference>
<dbReference type="STRING" id="519472.BHY08_01310"/>
<accession>A0A1J0A3T1</accession>
<dbReference type="SUPFAM" id="SSF53720">
    <property type="entry name" value="ALDH-like"/>
    <property type="match status" value="1"/>
</dbReference>
<dbReference type="Pfam" id="PF00171">
    <property type="entry name" value="Aldedh"/>
    <property type="match status" value="1"/>
</dbReference>
<dbReference type="GO" id="GO:0004491">
    <property type="term" value="F:methylmalonate-semialdehyde dehydrogenase (acylating, NAD) activity"/>
    <property type="evidence" value="ECO:0007669"/>
    <property type="project" value="UniProtKB-UniRule"/>
</dbReference>
<evidence type="ECO:0000256" key="3">
    <source>
        <dbReference type="HAMAP-Rule" id="MF_01670"/>
    </source>
</evidence>
<keyword evidence="6" id="KW-1185">Reference proteome</keyword>
<dbReference type="InterPro" id="IPR023510">
    <property type="entry name" value="MSDH_GmP_bac"/>
</dbReference>
<comment type="pathway">
    <text evidence="3">Polyol metabolism; myo-inositol degradation into acetyl-CoA; acetyl-CoA from myo-inositol: step 7/7.</text>
</comment>
<dbReference type="Proteomes" id="UP000191200">
    <property type="component" value="Chromosome"/>
</dbReference>
<evidence type="ECO:0000256" key="2">
    <source>
        <dbReference type="ARBA" id="ARBA00023027"/>
    </source>
</evidence>
<protein>
    <recommendedName>
        <fullName evidence="3">Malonate-semialdehyde dehydrogenase</fullName>
        <shortName evidence="3">MSA dehydrogenase</shortName>
        <ecNumber evidence="3">1.2.1.27</ecNumber>
    </recommendedName>
    <alternativeName>
        <fullName evidence="3">Methylmalonate semialdehyde dehydrogenase</fullName>
        <shortName evidence="3">MMSA dehydrogenase</shortName>
        <shortName evidence="3">MSDH</shortName>
    </alternativeName>
</protein>
<comment type="subunit">
    <text evidence="3">Homotetramer.</text>
</comment>
<feature type="binding site" evidence="3">
    <location>
        <position position="179"/>
    </location>
    <ligand>
        <name>NAD(+)</name>
        <dbReference type="ChEBI" id="CHEBI:57540"/>
    </ligand>
</feature>
<comment type="similarity">
    <text evidence="3">Belongs to the aldehyde dehydrogenase family. IolA subfamily.</text>
</comment>
<dbReference type="Gene3D" id="3.40.309.10">
    <property type="entry name" value="Aldehyde Dehydrogenase, Chain A, domain 2"/>
    <property type="match status" value="1"/>
</dbReference>
<keyword evidence="1 3" id="KW-0560">Oxidoreductase</keyword>
<dbReference type="UniPathway" id="UPA00076">
    <property type="reaction ID" value="UER00148"/>
</dbReference>
<evidence type="ECO:0000259" key="4">
    <source>
        <dbReference type="Pfam" id="PF00171"/>
    </source>
</evidence>
<feature type="binding site" evidence="3">
    <location>
        <position position="151"/>
    </location>
    <ligand>
        <name>NAD(+)</name>
        <dbReference type="ChEBI" id="CHEBI:57540"/>
    </ligand>
</feature>
<evidence type="ECO:0000313" key="6">
    <source>
        <dbReference type="Proteomes" id="UP000191200"/>
    </source>
</evidence>
<feature type="domain" description="Aldehyde dehydrogenase" evidence="4">
    <location>
        <begin position="14"/>
        <end position="476"/>
    </location>
</feature>
<comment type="catalytic activity">
    <reaction evidence="3">
        <text>2-methyl-3-oxopropanoate + NAD(+) + CoA + H2O = propanoyl-CoA + hydrogencarbonate + NADH + H(+)</text>
        <dbReference type="Rhea" id="RHEA:20804"/>
        <dbReference type="ChEBI" id="CHEBI:15377"/>
        <dbReference type="ChEBI" id="CHEBI:15378"/>
        <dbReference type="ChEBI" id="CHEBI:17544"/>
        <dbReference type="ChEBI" id="CHEBI:57287"/>
        <dbReference type="ChEBI" id="CHEBI:57392"/>
        <dbReference type="ChEBI" id="CHEBI:57540"/>
        <dbReference type="ChEBI" id="CHEBI:57700"/>
        <dbReference type="ChEBI" id="CHEBI:57945"/>
        <dbReference type="EC" id="1.2.1.27"/>
    </reaction>
</comment>
<dbReference type="InterPro" id="IPR016162">
    <property type="entry name" value="Ald_DH_N"/>
</dbReference>
<evidence type="ECO:0000313" key="5">
    <source>
        <dbReference type="EMBL" id="APB30583.1"/>
    </source>
</evidence>
<dbReference type="EMBL" id="CP017267">
    <property type="protein sequence ID" value="APB30583.1"/>
    <property type="molecule type" value="Genomic_DNA"/>
</dbReference>
<dbReference type="GO" id="GO:0018478">
    <property type="term" value="F:malonate-semialdehyde dehydrogenase (acetylating) activity"/>
    <property type="evidence" value="ECO:0007669"/>
    <property type="project" value="UniProtKB-UniRule"/>
</dbReference>
<comment type="caution">
    <text evidence="3">Lacks conserved residue(s) required for the propagation of feature annotation.</text>
</comment>
<feature type="binding site" evidence="3">
    <location>
        <position position="178"/>
    </location>
    <ligand>
        <name>NAD(+)</name>
        <dbReference type="ChEBI" id="CHEBI:57540"/>
    </ligand>
</feature>
<dbReference type="InterPro" id="IPR015590">
    <property type="entry name" value="Aldehyde_DH_dom"/>
</dbReference>
<dbReference type="GO" id="GO:0006210">
    <property type="term" value="P:thymine catabolic process"/>
    <property type="evidence" value="ECO:0007669"/>
    <property type="project" value="TreeGrafter"/>
</dbReference>
<dbReference type="GO" id="GO:0006574">
    <property type="term" value="P:L-valine catabolic process"/>
    <property type="evidence" value="ECO:0007669"/>
    <property type="project" value="TreeGrafter"/>
</dbReference>
<dbReference type="CDD" id="cd07085">
    <property type="entry name" value="ALDH_F6_MMSDH"/>
    <property type="match status" value="1"/>
</dbReference>
<feature type="binding site" evidence="3">
    <location>
        <position position="175"/>
    </location>
    <ligand>
        <name>NAD(+)</name>
        <dbReference type="ChEBI" id="CHEBI:57540"/>
    </ligand>
</feature>
<name>A0A1J0A3T1_9ENTE</name>
<dbReference type="GO" id="GO:0019310">
    <property type="term" value="P:inositol catabolic process"/>
    <property type="evidence" value="ECO:0007669"/>
    <property type="project" value="UniProtKB-UniRule"/>
</dbReference>
<dbReference type="NCBIfam" id="TIGR01722">
    <property type="entry name" value="MMSDH"/>
    <property type="match status" value="1"/>
</dbReference>
<dbReference type="RefSeq" id="WP_071456151.1">
    <property type="nucleotide sequence ID" value="NZ_CP017267.1"/>
</dbReference>
<comment type="catalytic activity">
    <reaction evidence="3">
        <text>3-oxopropanoate + NAD(+) + CoA + H2O = hydrogencarbonate + acetyl-CoA + NADH + H(+)</text>
        <dbReference type="Rhea" id="RHEA:76615"/>
        <dbReference type="ChEBI" id="CHEBI:15377"/>
        <dbReference type="ChEBI" id="CHEBI:15378"/>
        <dbReference type="ChEBI" id="CHEBI:17544"/>
        <dbReference type="ChEBI" id="CHEBI:33190"/>
        <dbReference type="ChEBI" id="CHEBI:57287"/>
        <dbReference type="ChEBI" id="CHEBI:57288"/>
        <dbReference type="ChEBI" id="CHEBI:57540"/>
        <dbReference type="ChEBI" id="CHEBI:57945"/>
        <dbReference type="EC" id="1.2.1.27"/>
    </reaction>
</comment>
<dbReference type="EC" id="1.2.1.27" evidence="3"/>
<organism evidence="5 6">
    <name type="scientific">Vagococcus teuberi</name>
    <dbReference type="NCBI Taxonomy" id="519472"/>
    <lineage>
        <taxon>Bacteria</taxon>
        <taxon>Bacillati</taxon>
        <taxon>Bacillota</taxon>
        <taxon>Bacilli</taxon>
        <taxon>Lactobacillales</taxon>
        <taxon>Enterococcaceae</taxon>
        <taxon>Vagococcus</taxon>
    </lineage>
</organism>
<dbReference type="OrthoDB" id="9762913at2"/>
<dbReference type="Gene3D" id="3.40.605.10">
    <property type="entry name" value="Aldehyde Dehydrogenase, Chain A, domain 1"/>
    <property type="match status" value="1"/>
</dbReference>
<evidence type="ECO:0000256" key="1">
    <source>
        <dbReference type="ARBA" id="ARBA00023002"/>
    </source>
</evidence>
<feature type="binding site" evidence="3">
    <location>
        <position position="381"/>
    </location>
    <ligand>
        <name>NAD(+)</name>
        <dbReference type="ChEBI" id="CHEBI:57540"/>
    </ligand>
</feature>
<dbReference type="PANTHER" id="PTHR43866:SF4">
    <property type="entry name" value="MALONATE-SEMIALDEHYDE DEHYDROGENASE"/>
    <property type="match status" value="1"/>
</dbReference>
<proteinExistence type="inferred from homology"/>
<feature type="active site" description="Nucleophile" evidence="3">
    <location>
        <position position="283"/>
    </location>
</feature>
<reference evidence="5 6" key="1">
    <citation type="submission" date="2016-09" db="EMBL/GenBank/DDBJ databases">
        <title>Vagococcus teuberi sp. nov., isolated from the Malian artisanal sour milk fene.</title>
        <authorList>
            <person name="Wullschleger S."/>
            <person name="Seifert C."/>
            <person name="Baumgartner S."/>
            <person name="Lacroix C."/>
            <person name="Bonfoh B."/>
            <person name="Stevens M.J."/>
            <person name="Meile L."/>
        </authorList>
    </citation>
    <scope>NUCLEOTIDE SEQUENCE [LARGE SCALE GENOMIC DNA]</scope>
    <source>
        <strain evidence="5 6">DSM 21459</strain>
    </source>
</reference>
<dbReference type="FunFam" id="3.40.309.10:FF:000002">
    <property type="entry name" value="Methylmalonate-semialdehyde dehydrogenase (Acylating)"/>
    <property type="match status" value="1"/>
</dbReference>
<comment type="function">
    <text evidence="3">Catalyzes the oxidation of malonate semialdehyde (MSA) and methylmalonate semialdehyde (MMSA) into acetyl-CoA and propanoyl-CoA, respectively. Is involved in a myo-inositol catabolic pathway. Bicarbonate, and not CO2, is the end-product of the enzymatic reaction.</text>
</comment>
<keyword evidence="2 3" id="KW-0520">NAD</keyword>
<sequence length="485" mass="52928">MSIRKLKNYINGEWVESRTTTYETVVNPATKEAMCDVPLSTREDLDHAATVAHEAFQIWKEVAVPRRARILYKFHQLLIENKDELAKLVTLENGKALSEAYGEVQRGIENVEFAAGAPTLMMGDNLSSIATDVEASVYKYPIGVVGGITPFNFPMMVPFWMFPMAIATGNTVVLKPSEKAPMLMEKVVSLLEEAGLPKGVFNVVFGAHDVVNGLLQHPDIKAISFVGSQPVGQYVYTEGSKNLKRVQSLTGAKNHTIVLNDANLKDSIPAIVSAAFGSAGERCMAAAVVTVEEGIYDEFMVELTKATKDIKMGNGLDDGVFLGPVIRQENLDRTLNYIEQGIEAGANLICDGREQLDEAGFFVGPTIFEGVTTDMTIWKDELFAPVLSIMKIKDLQEGINIANASEFANGACLFTNNASAIRYFRENIDAGMLGINLGVPAPMAMFPFSGWKSSFYGTLPANGKAGVDFYTRNKVVTARYARSDV</sequence>
<dbReference type="InterPro" id="IPR010061">
    <property type="entry name" value="MeMal-semiAld_DH"/>
</dbReference>
<dbReference type="AlphaFoldDB" id="A0A1J0A3T1"/>
<dbReference type="FunFam" id="3.40.605.10:FF:000003">
    <property type="entry name" value="Methylmalonate-semialdehyde dehydrogenase [acylating]"/>
    <property type="match status" value="1"/>
</dbReference>
<dbReference type="InterPro" id="IPR016163">
    <property type="entry name" value="Ald_DH_C"/>
</dbReference>